<evidence type="ECO:0000313" key="8">
    <source>
        <dbReference type="EMBL" id="MFD0988112.1"/>
    </source>
</evidence>
<keyword evidence="5 6" id="KW-0472">Membrane</keyword>
<dbReference type="InterPro" id="IPR018076">
    <property type="entry name" value="T2SS_GspF_dom"/>
</dbReference>
<keyword evidence="3 6" id="KW-0812">Transmembrane</keyword>
<protein>
    <submittedName>
        <fullName evidence="8">Type II secretion system F family protein</fullName>
    </submittedName>
</protein>
<dbReference type="EMBL" id="JBHTJO010000002">
    <property type="protein sequence ID" value="MFD0988112.1"/>
    <property type="molecule type" value="Genomic_DNA"/>
</dbReference>
<name>A0ABW3JFA2_9HYPH</name>
<dbReference type="Gene3D" id="1.20.81.30">
    <property type="entry name" value="Type II secretion system (T2SS), domain F"/>
    <property type="match status" value="1"/>
</dbReference>
<evidence type="ECO:0000256" key="3">
    <source>
        <dbReference type="ARBA" id="ARBA00022692"/>
    </source>
</evidence>
<dbReference type="InterPro" id="IPR042094">
    <property type="entry name" value="T2SS_GspF_sf"/>
</dbReference>
<evidence type="ECO:0000256" key="1">
    <source>
        <dbReference type="ARBA" id="ARBA00004651"/>
    </source>
</evidence>
<feature type="transmembrane region" description="Helical" evidence="6">
    <location>
        <begin position="302"/>
        <end position="321"/>
    </location>
</feature>
<feature type="domain" description="Type II secretion system protein GspF" evidence="7">
    <location>
        <begin position="163"/>
        <end position="286"/>
    </location>
</feature>
<keyword evidence="4 6" id="KW-1133">Transmembrane helix</keyword>
<dbReference type="RefSeq" id="WP_379090928.1">
    <property type="nucleotide sequence ID" value="NZ_JBHTJO010000002.1"/>
</dbReference>
<evidence type="ECO:0000256" key="4">
    <source>
        <dbReference type="ARBA" id="ARBA00022989"/>
    </source>
</evidence>
<keyword evidence="9" id="KW-1185">Reference proteome</keyword>
<gene>
    <name evidence="8" type="ORF">ACFQ2F_13485</name>
</gene>
<proteinExistence type="predicted"/>
<feature type="transmembrane region" description="Helical" evidence="6">
    <location>
        <begin position="6"/>
        <end position="27"/>
    </location>
</feature>
<organism evidence="8 9">
    <name type="scientific">Methyloligella solikamskensis</name>
    <dbReference type="NCBI Taxonomy" id="1177756"/>
    <lineage>
        <taxon>Bacteria</taxon>
        <taxon>Pseudomonadati</taxon>
        <taxon>Pseudomonadota</taxon>
        <taxon>Alphaproteobacteria</taxon>
        <taxon>Hyphomicrobiales</taxon>
        <taxon>Hyphomicrobiaceae</taxon>
        <taxon>Methyloligella</taxon>
    </lineage>
</organism>
<evidence type="ECO:0000256" key="2">
    <source>
        <dbReference type="ARBA" id="ARBA00022475"/>
    </source>
</evidence>
<feature type="transmembrane region" description="Helical" evidence="6">
    <location>
        <begin position="270"/>
        <end position="290"/>
    </location>
</feature>
<dbReference type="Proteomes" id="UP001597102">
    <property type="component" value="Unassembled WGS sequence"/>
</dbReference>
<dbReference type="Pfam" id="PF00482">
    <property type="entry name" value="T2SSF"/>
    <property type="match status" value="1"/>
</dbReference>
<dbReference type="PANTHER" id="PTHR35007:SF1">
    <property type="entry name" value="PILUS ASSEMBLY PROTEIN"/>
    <property type="match status" value="1"/>
</dbReference>
<comment type="subcellular location">
    <subcellularLocation>
        <location evidence="1">Cell membrane</location>
        <topology evidence="1">Multi-pass membrane protein</topology>
    </subcellularLocation>
</comment>
<sequence>MVSPELFQTAIIFMVALAVGVFAYVLISPYFSESEATKRVGNASRGAASRRLEPSVKQPMHMRRKQVQETVKELEAKHKASKRIDLRTRIQRAGFSIKPRTFHLISLLTGVVGFVFVLILGSPLWVGVLAGFAAGVGLPRFVLKKAAERRQNKFLVEFANAIDIIVRGVKTGLPLLDCLQIIANESPEPVKSAFVDLVEQQRVGIPLPQAFMRMYERMPLQEVNFFAIVIAVQAQTGGNLAEALSNLSQVLRSRHQLQAKVKAYSAEAKASAMIIGALPILVMLAIYIMTPDYISTLFTDRIGNLLLIGSALWMLTGVLVMRKMINFDF</sequence>
<dbReference type="PANTHER" id="PTHR35007">
    <property type="entry name" value="INTEGRAL MEMBRANE PROTEIN-RELATED"/>
    <property type="match status" value="1"/>
</dbReference>
<feature type="transmembrane region" description="Helical" evidence="6">
    <location>
        <begin position="101"/>
        <end position="119"/>
    </location>
</feature>
<evidence type="ECO:0000256" key="5">
    <source>
        <dbReference type="ARBA" id="ARBA00023136"/>
    </source>
</evidence>
<reference evidence="9" key="1">
    <citation type="journal article" date="2019" name="Int. J. Syst. Evol. Microbiol.">
        <title>The Global Catalogue of Microorganisms (GCM) 10K type strain sequencing project: providing services to taxonomists for standard genome sequencing and annotation.</title>
        <authorList>
            <consortium name="The Broad Institute Genomics Platform"/>
            <consortium name="The Broad Institute Genome Sequencing Center for Infectious Disease"/>
            <person name="Wu L."/>
            <person name="Ma J."/>
        </authorList>
    </citation>
    <scope>NUCLEOTIDE SEQUENCE [LARGE SCALE GENOMIC DNA]</scope>
    <source>
        <strain evidence="9">CCUG 61697</strain>
    </source>
</reference>
<feature type="transmembrane region" description="Helical" evidence="6">
    <location>
        <begin position="125"/>
        <end position="143"/>
    </location>
</feature>
<keyword evidence="2" id="KW-1003">Cell membrane</keyword>
<evidence type="ECO:0000259" key="7">
    <source>
        <dbReference type="Pfam" id="PF00482"/>
    </source>
</evidence>
<evidence type="ECO:0000256" key="6">
    <source>
        <dbReference type="SAM" id="Phobius"/>
    </source>
</evidence>
<evidence type="ECO:0000313" key="9">
    <source>
        <dbReference type="Proteomes" id="UP001597102"/>
    </source>
</evidence>
<comment type="caution">
    <text evidence="8">The sequence shown here is derived from an EMBL/GenBank/DDBJ whole genome shotgun (WGS) entry which is preliminary data.</text>
</comment>
<accession>A0ABW3JFA2</accession>